<name>A0A076PXD4_COMTE</name>
<organism evidence="2 3">
    <name type="scientific">Comamonas testosteroni TK102</name>
    <dbReference type="NCBI Taxonomy" id="1392005"/>
    <lineage>
        <taxon>Bacteria</taxon>
        <taxon>Pseudomonadati</taxon>
        <taxon>Pseudomonadota</taxon>
        <taxon>Betaproteobacteria</taxon>
        <taxon>Burkholderiales</taxon>
        <taxon>Comamonadaceae</taxon>
        <taxon>Comamonas</taxon>
    </lineage>
</organism>
<dbReference type="Gene3D" id="3.90.950.20">
    <property type="entry name" value="CinA-like"/>
    <property type="match status" value="1"/>
</dbReference>
<dbReference type="SUPFAM" id="SSF142433">
    <property type="entry name" value="CinA-like"/>
    <property type="match status" value="1"/>
</dbReference>
<dbReference type="InterPro" id="IPR008136">
    <property type="entry name" value="CinA_C"/>
</dbReference>
<dbReference type="AlphaFoldDB" id="A0A076PXD4"/>
<evidence type="ECO:0000259" key="1">
    <source>
        <dbReference type="Pfam" id="PF02464"/>
    </source>
</evidence>
<dbReference type="EMBL" id="CP006704">
    <property type="protein sequence ID" value="AIJ49381.1"/>
    <property type="molecule type" value="Genomic_DNA"/>
</dbReference>
<dbReference type="RefSeq" id="WP_043375589.1">
    <property type="nucleotide sequence ID" value="NZ_CP006704.1"/>
</dbReference>
<sequence>MSKQEANIEELVQQLAARLTEKGWMLATAESCTGGMIAAACTDLAGSSQWFERGFVTYSNEAKTEMLGVPAELIAKHGAVSEEVVRAMAEGALRHSRAQVSIAVTGVAGPSGGSAEKPVGTVWVGWGLGQSIHSMPLNLQGSRARIRLETTSHILKTVLENLH</sequence>
<accession>A0A076PXD4</accession>
<protein>
    <submittedName>
        <fullName evidence="2">Competence damage-inducible protein A</fullName>
    </submittedName>
</protein>
<dbReference type="HOGENOM" id="CLU_030805_1_1_4"/>
<dbReference type="KEGG" id="ctes:O987_26575"/>
<gene>
    <name evidence="2" type="ORF">O987_26575</name>
</gene>
<reference evidence="2 3" key="1">
    <citation type="journal article" date="2014" name="Genome Announc.">
        <title>Complete Genome Sequence of Polychlorinated Biphenyl Degrader Comamonas testosteroni TK102 (NBRC 109938).</title>
        <authorList>
            <person name="Fukuda K."/>
            <person name="Hosoyama A."/>
            <person name="Tsuchikane K."/>
            <person name="Ohji S."/>
            <person name="Yamazoe A."/>
            <person name="Fujita N."/>
            <person name="Shintani M."/>
            <person name="Kimbara K."/>
        </authorList>
    </citation>
    <scope>NUCLEOTIDE SEQUENCE [LARGE SCALE GENOMIC DNA]</scope>
    <source>
        <strain evidence="2">TK102</strain>
    </source>
</reference>
<dbReference type="NCBIfam" id="TIGR00199">
    <property type="entry name" value="PncC_domain"/>
    <property type="match status" value="1"/>
</dbReference>
<evidence type="ECO:0000313" key="2">
    <source>
        <dbReference type="EMBL" id="AIJ49381.1"/>
    </source>
</evidence>
<proteinExistence type="predicted"/>
<dbReference type="Proteomes" id="UP000028782">
    <property type="component" value="Chromosome"/>
</dbReference>
<feature type="domain" description="CinA C-terminal" evidence="1">
    <location>
        <begin position="9"/>
        <end position="161"/>
    </location>
</feature>
<evidence type="ECO:0000313" key="3">
    <source>
        <dbReference type="Proteomes" id="UP000028782"/>
    </source>
</evidence>
<dbReference type="InterPro" id="IPR036653">
    <property type="entry name" value="CinA-like_C"/>
</dbReference>
<dbReference type="Pfam" id="PF02464">
    <property type="entry name" value="CinA"/>
    <property type="match status" value="1"/>
</dbReference>